<name>A0A0V1LUC1_9BILA</name>
<dbReference type="AlphaFoldDB" id="A0A0V1LUC1"/>
<organism evidence="1 2">
    <name type="scientific">Trichinella nativa</name>
    <dbReference type="NCBI Taxonomy" id="6335"/>
    <lineage>
        <taxon>Eukaryota</taxon>
        <taxon>Metazoa</taxon>
        <taxon>Ecdysozoa</taxon>
        <taxon>Nematoda</taxon>
        <taxon>Enoplea</taxon>
        <taxon>Dorylaimia</taxon>
        <taxon>Trichinellida</taxon>
        <taxon>Trichinellidae</taxon>
        <taxon>Trichinella</taxon>
    </lineage>
</organism>
<proteinExistence type="predicted"/>
<dbReference type="OrthoDB" id="10548281at2759"/>
<dbReference type="Proteomes" id="UP000054721">
    <property type="component" value="Unassembled WGS sequence"/>
</dbReference>
<accession>A0A0V1LUC1</accession>
<evidence type="ECO:0000313" key="2">
    <source>
        <dbReference type="Proteomes" id="UP000054721"/>
    </source>
</evidence>
<evidence type="ECO:0000313" key="1">
    <source>
        <dbReference type="EMBL" id="KRZ63117.1"/>
    </source>
</evidence>
<reference evidence="1 2" key="1">
    <citation type="submission" date="2015-05" db="EMBL/GenBank/DDBJ databases">
        <title>Evolution of Trichinella species and genotypes.</title>
        <authorList>
            <person name="Korhonen P.K."/>
            <person name="Edoardo P."/>
            <person name="Giuseppe L.R."/>
            <person name="Gasser R.B."/>
        </authorList>
    </citation>
    <scope>NUCLEOTIDE SEQUENCE [LARGE SCALE GENOMIC DNA]</scope>
    <source>
        <strain evidence="1">ISS10</strain>
    </source>
</reference>
<sequence>MVVIGQCTGNANNLLENVPWACQNICPKLSDHAFTHGGKLFSRVASFAFTAAISSVFSTRQVMVQKRRFDKAAKTQCQQEKTETKSHANLKLITFPFAGPSSFEQ</sequence>
<protein>
    <submittedName>
        <fullName evidence="1">Uncharacterized protein</fullName>
    </submittedName>
</protein>
<gene>
    <name evidence="1" type="ORF">T02_123</name>
</gene>
<dbReference type="EMBL" id="JYDW01000003">
    <property type="protein sequence ID" value="KRZ63117.1"/>
    <property type="molecule type" value="Genomic_DNA"/>
</dbReference>
<keyword evidence="2" id="KW-1185">Reference proteome</keyword>
<comment type="caution">
    <text evidence="1">The sequence shown here is derived from an EMBL/GenBank/DDBJ whole genome shotgun (WGS) entry which is preliminary data.</text>
</comment>